<dbReference type="EMBL" id="MZMT01000037">
    <property type="protein sequence ID" value="PIO43728.1"/>
    <property type="molecule type" value="Genomic_DNA"/>
</dbReference>
<reference evidence="2 3" key="1">
    <citation type="journal article" date="2017" name="Int J Environ Stud">
        <title>Does the Miocene-Pliocene relict legume Oxytropis triphylla form nitrogen-fixing nodules with a combination of bacterial strains?</title>
        <authorList>
            <person name="Safronova V."/>
            <person name="Belimov A."/>
            <person name="Sazanova A."/>
            <person name="Kuznetsova I."/>
            <person name="Popova J."/>
            <person name="Andronov E."/>
            <person name="Verkhozina A."/>
            <person name="Tikhonovich I."/>
        </authorList>
    </citation>
    <scope>NUCLEOTIDE SEQUENCE [LARGE SCALE GENOMIC DNA]</scope>
    <source>
        <strain evidence="2 3">Tri-38</strain>
    </source>
</reference>
<dbReference type="Proteomes" id="UP000232163">
    <property type="component" value="Unassembled WGS sequence"/>
</dbReference>
<comment type="caution">
    <text evidence="2">The sequence shown here is derived from an EMBL/GenBank/DDBJ whole genome shotgun (WGS) entry which is preliminary data.</text>
</comment>
<dbReference type="InterPro" id="IPR029063">
    <property type="entry name" value="SAM-dependent_MTases_sf"/>
</dbReference>
<evidence type="ECO:0000259" key="1">
    <source>
        <dbReference type="Pfam" id="PF05050"/>
    </source>
</evidence>
<dbReference type="InterPro" id="IPR006342">
    <property type="entry name" value="FkbM_mtfrase"/>
</dbReference>
<dbReference type="InterPro" id="IPR052514">
    <property type="entry name" value="SAM-dependent_MTase"/>
</dbReference>
<feature type="domain" description="Methyltransferase FkbM" evidence="1">
    <location>
        <begin position="93"/>
        <end position="234"/>
    </location>
</feature>
<dbReference type="NCBIfam" id="TIGR01444">
    <property type="entry name" value="fkbM_fam"/>
    <property type="match status" value="1"/>
</dbReference>
<sequence length="261" mass="28896">MDSIRWRYYVDIIAKRLAGYRKIIKNLGVRGWVSRSSARRAAAGTTSRLVSKHCATPLYVRGATSDIRVFDQIFVDLEYRCLDQLRDVCTIIDAGANVGYSSAYLLTRFPEASIVAIEPDPDNCKALARNLAPYGSRVALHQAALWSEQGTLDFSANTTGLGNEWARKVEVTNGLGSVKAMTIDQIMAMHGLDFVDILKVDIEGAEEKVFAAQDIGWLKKVGNIVIELHGEKCSNIFMKAVVDRNFAITQCEELTVCLSQD</sequence>
<dbReference type="PANTHER" id="PTHR34203:SF15">
    <property type="entry name" value="SLL1173 PROTEIN"/>
    <property type="match status" value="1"/>
</dbReference>
<dbReference type="SUPFAM" id="SSF53335">
    <property type="entry name" value="S-adenosyl-L-methionine-dependent methyltransferases"/>
    <property type="match status" value="1"/>
</dbReference>
<gene>
    <name evidence="2" type="ORF">B5P45_17715</name>
</gene>
<evidence type="ECO:0000313" key="2">
    <source>
        <dbReference type="EMBL" id="PIO43728.1"/>
    </source>
</evidence>
<name>A0A2N9VW60_9HYPH</name>
<dbReference type="PANTHER" id="PTHR34203">
    <property type="entry name" value="METHYLTRANSFERASE, FKBM FAMILY PROTEIN"/>
    <property type="match status" value="1"/>
</dbReference>
<keyword evidence="3" id="KW-1185">Reference proteome</keyword>
<dbReference type="Pfam" id="PF05050">
    <property type="entry name" value="Methyltransf_21"/>
    <property type="match status" value="1"/>
</dbReference>
<proteinExistence type="predicted"/>
<organism evidence="2 3">
    <name type="scientific">Phyllobacterium zundukense</name>
    <dbReference type="NCBI Taxonomy" id="1867719"/>
    <lineage>
        <taxon>Bacteria</taxon>
        <taxon>Pseudomonadati</taxon>
        <taxon>Pseudomonadota</taxon>
        <taxon>Alphaproteobacteria</taxon>
        <taxon>Hyphomicrobiales</taxon>
        <taxon>Phyllobacteriaceae</taxon>
        <taxon>Phyllobacterium</taxon>
    </lineage>
</organism>
<dbReference type="Gene3D" id="3.40.50.150">
    <property type="entry name" value="Vaccinia Virus protein VP39"/>
    <property type="match status" value="1"/>
</dbReference>
<dbReference type="AlphaFoldDB" id="A0A2N9VW60"/>
<evidence type="ECO:0000313" key="3">
    <source>
        <dbReference type="Proteomes" id="UP000232163"/>
    </source>
</evidence>
<protein>
    <recommendedName>
        <fullName evidence="1">Methyltransferase FkbM domain-containing protein</fullName>
    </recommendedName>
</protein>
<accession>A0A2N9VW60</accession>